<organism evidence="1 2">
    <name type="scientific">Penstemon smallii</name>
    <dbReference type="NCBI Taxonomy" id="265156"/>
    <lineage>
        <taxon>Eukaryota</taxon>
        <taxon>Viridiplantae</taxon>
        <taxon>Streptophyta</taxon>
        <taxon>Embryophyta</taxon>
        <taxon>Tracheophyta</taxon>
        <taxon>Spermatophyta</taxon>
        <taxon>Magnoliopsida</taxon>
        <taxon>eudicotyledons</taxon>
        <taxon>Gunneridae</taxon>
        <taxon>Pentapetalae</taxon>
        <taxon>asterids</taxon>
        <taxon>lamiids</taxon>
        <taxon>Lamiales</taxon>
        <taxon>Plantaginaceae</taxon>
        <taxon>Cheloneae</taxon>
        <taxon>Penstemon</taxon>
    </lineage>
</organism>
<dbReference type="EMBL" id="JBJXBP010000004">
    <property type="protein sequence ID" value="KAL3832929.1"/>
    <property type="molecule type" value="Genomic_DNA"/>
</dbReference>
<name>A0ABD3T7K8_9LAMI</name>
<proteinExistence type="predicted"/>
<accession>A0ABD3T7K8</accession>
<dbReference type="PANTHER" id="PTHR35106">
    <property type="entry name" value="BNAA07G25190D PROTEIN"/>
    <property type="match status" value="1"/>
</dbReference>
<protein>
    <submittedName>
        <fullName evidence="1">Uncharacterized protein</fullName>
    </submittedName>
</protein>
<comment type="caution">
    <text evidence="1">The sequence shown here is derived from an EMBL/GenBank/DDBJ whole genome shotgun (WGS) entry which is preliminary data.</text>
</comment>
<dbReference type="AlphaFoldDB" id="A0ABD3T7K8"/>
<keyword evidence="2" id="KW-1185">Reference proteome</keyword>
<sequence>MNLALHNPSLFFKPYPEKNHEMGSRINSKAPKRLQIFISAQKRCLRCNTLYEDKDNSPTACSFHGHTTGRMNLELLYMYKWNEKDKHWQQELEEEMELLR</sequence>
<dbReference type="Proteomes" id="UP001634393">
    <property type="component" value="Unassembled WGS sequence"/>
</dbReference>
<reference evidence="1 2" key="1">
    <citation type="submission" date="2024-12" db="EMBL/GenBank/DDBJ databases">
        <title>The unique morphological basis and parallel evolutionary history of personate flowers in Penstemon.</title>
        <authorList>
            <person name="Depatie T.H."/>
            <person name="Wessinger C.A."/>
        </authorList>
    </citation>
    <scope>NUCLEOTIDE SEQUENCE [LARGE SCALE GENOMIC DNA]</scope>
    <source>
        <strain evidence="1">WTNN_2</strain>
        <tissue evidence="1">Leaf</tissue>
    </source>
</reference>
<gene>
    <name evidence="1" type="ORF">ACJIZ3_007665</name>
</gene>
<evidence type="ECO:0000313" key="1">
    <source>
        <dbReference type="EMBL" id="KAL3832929.1"/>
    </source>
</evidence>
<evidence type="ECO:0000313" key="2">
    <source>
        <dbReference type="Proteomes" id="UP001634393"/>
    </source>
</evidence>
<dbReference type="PANTHER" id="PTHR35106:SF4">
    <property type="entry name" value="OS09G0485800 PROTEIN"/>
    <property type="match status" value="1"/>
</dbReference>